<feature type="compositionally biased region" description="Basic and acidic residues" evidence="8">
    <location>
        <begin position="606"/>
        <end position="624"/>
    </location>
</feature>
<dbReference type="GO" id="GO:0008270">
    <property type="term" value="F:zinc ion binding"/>
    <property type="evidence" value="ECO:0007669"/>
    <property type="project" value="UniProtKB-KW"/>
</dbReference>
<evidence type="ECO:0000313" key="12">
    <source>
        <dbReference type="Proteomes" id="UP000000311"/>
    </source>
</evidence>
<feature type="compositionally biased region" description="Basic and acidic residues" evidence="8">
    <location>
        <begin position="1561"/>
        <end position="1575"/>
    </location>
</feature>
<reference evidence="11 12" key="1">
    <citation type="journal article" date="2010" name="Science">
        <title>Genomic comparison of the ants Camponotus floridanus and Harpegnathos saltator.</title>
        <authorList>
            <person name="Bonasio R."/>
            <person name="Zhang G."/>
            <person name="Ye C."/>
            <person name="Mutti N.S."/>
            <person name="Fang X."/>
            <person name="Qin N."/>
            <person name="Donahue G."/>
            <person name="Yang P."/>
            <person name="Li Q."/>
            <person name="Li C."/>
            <person name="Zhang P."/>
            <person name="Huang Z."/>
            <person name="Berger S.L."/>
            <person name="Reinberg D."/>
            <person name="Wang J."/>
            <person name="Liebig J."/>
        </authorList>
    </citation>
    <scope>NUCLEOTIDE SEQUENCE [LARGE SCALE GENOMIC DNA]</scope>
    <source>
        <strain evidence="12">C129</strain>
    </source>
</reference>
<feature type="region of interest" description="Disordered" evidence="8">
    <location>
        <begin position="225"/>
        <end position="256"/>
    </location>
</feature>
<evidence type="ECO:0000256" key="4">
    <source>
        <dbReference type="ARBA" id="ARBA00022771"/>
    </source>
</evidence>
<protein>
    <submittedName>
        <fullName evidence="11">Synaptotagmin-like protein 5</fullName>
    </submittedName>
</protein>
<feature type="region of interest" description="Disordered" evidence="8">
    <location>
        <begin position="2824"/>
        <end position="2913"/>
    </location>
</feature>
<feature type="compositionally biased region" description="Basic residues" evidence="8">
    <location>
        <begin position="2651"/>
        <end position="2667"/>
    </location>
</feature>
<dbReference type="Pfam" id="PF00168">
    <property type="entry name" value="C2"/>
    <property type="match status" value="2"/>
</dbReference>
<dbReference type="CDD" id="cd04020">
    <property type="entry name" value="C2B_SLP_1-2-3-4"/>
    <property type="match status" value="1"/>
</dbReference>
<dbReference type="PANTHER" id="PTHR45716:SF2">
    <property type="entry name" value="BITESIZE, ISOFORM I"/>
    <property type="match status" value="1"/>
</dbReference>
<feature type="compositionally biased region" description="Polar residues" evidence="8">
    <location>
        <begin position="2425"/>
        <end position="2443"/>
    </location>
</feature>
<feature type="compositionally biased region" description="Polar residues" evidence="8">
    <location>
        <begin position="1910"/>
        <end position="1923"/>
    </location>
</feature>
<feature type="compositionally biased region" description="Low complexity" evidence="8">
    <location>
        <begin position="1132"/>
        <end position="1145"/>
    </location>
</feature>
<feature type="domain" description="C2" evidence="9">
    <location>
        <begin position="3433"/>
        <end position="3560"/>
    </location>
</feature>
<keyword evidence="2" id="KW-0479">Metal-binding</keyword>
<dbReference type="InterPro" id="IPR041282">
    <property type="entry name" value="FYVE_2"/>
</dbReference>
<feature type="region of interest" description="Disordered" evidence="8">
    <location>
        <begin position="1126"/>
        <end position="1217"/>
    </location>
</feature>
<evidence type="ECO:0000256" key="1">
    <source>
        <dbReference type="ARBA" id="ARBA00004370"/>
    </source>
</evidence>
<feature type="region of interest" description="Disordered" evidence="8">
    <location>
        <begin position="571"/>
        <end position="750"/>
    </location>
</feature>
<feature type="compositionally biased region" description="Gly residues" evidence="8">
    <location>
        <begin position="2550"/>
        <end position="2559"/>
    </location>
</feature>
<feature type="region of interest" description="Disordered" evidence="8">
    <location>
        <begin position="268"/>
        <end position="526"/>
    </location>
</feature>
<feature type="compositionally biased region" description="Polar residues" evidence="8">
    <location>
        <begin position="2063"/>
        <end position="2084"/>
    </location>
</feature>
<feature type="compositionally biased region" description="Polar residues" evidence="8">
    <location>
        <begin position="2169"/>
        <end position="2182"/>
    </location>
</feature>
<dbReference type="Gene3D" id="3.30.40.10">
    <property type="entry name" value="Zinc/RING finger domain, C3HC4 (zinc finger)"/>
    <property type="match status" value="1"/>
</dbReference>
<feature type="region of interest" description="Disordered" evidence="8">
    <location>
        <begin position="1992"/>
        <end position="2084"/>
    </location>
</feature>
<keyword evidence="3" id="KW-0677">Repeat</keyword>
<feature type="region of interest" description="Disordered" evidence="8">
    <location>
        <begin position="2931"/>
        <end position="2999"/>
    </location>
</feature>
<dbReference type="FunCoup" id="E2AQH2">
    <property type="interactions" value="22"/>
</dbReference>
<feature type="compositionally biased region" description="Basic and acidic residues" evidence="8">
    <location>
        <begin position="574"/>
        <end position="592"/>
    </location>
</feature>
<keyword evidence="5" id="KW-0862">Zinc</keyword>
<feature type="compositionally biased region" description="Basic and acidic residues" evidence="8">
    <location>
        <begin position="1146"/>
        <end position="1163"/>
    </location>
</feature>
<feature type="compositionally biased region" description="Basic and acidic residues" evidence="8">
    <location>
        <begin position="2219"/>
        <end position="2231"/>
    </location>
</feature>
<feature type="compositionally biased region" description="Basic and acidic residues" evidence="8">
    <location>
        <begin position="3106"/>
        <end position="3115"/>
    </location>
</feature>
<proteinExistence type="predicted"/>
<accession>E2AQH2</accession>
<keyword evidence="6" id="KW-0472">Membrane</keyword>
<feature type="compositionally biased region" description="Basic and acidic residues" evidence="8">
    <location>
        <begin position="465"/>
        <end position="476"/>
    </location>
</feature>
<feature type="compositionally biased region" description="Basic and acidic residues" evidence="8">
    <location>
        <begin position="388"/>
        <end position="400"/>
    </location>
</feature>
<feature type="compositionally biased region" description="Polar residues" evidence="8">
    <location>
        <begin position="442"/>
        <end position="452"/>
    </location>
</feature>
<feature type="compositionally biased region" description="Low complexity" evidence="8">
    <location>
        <begin position="2144"/>
        <end position="2168"/>
    </location>
</feature>
<feature type="compositionally biased region" description="Basic residues" evidence="8">
    <location>
        <begin position="2124"/>
        <end position="2135"/>
    </location>
</feature>
<feature type="domain" description="FYVE-type" evidence="10">
    <location>
        <begin position="98"/>
        <end position="158"/>
    </location>
</feature>
<dbReference type="InterPro" id="IPR011011">
    <property type="entry name" value="Znf_FYVE_PHD"/>
</dbReference>
<sequence>MAAQATGCARLFAFKFRINADRSYFTQSNASTYFQRGSSIDGKKIEFRVKLDAIGRVRRYFGISCIRLCVRRRLKADLQYLRRRGLLKASASNGGELSHQGRKCARCGAPFGRFYNTGARCTRCRHRVCRQCRIEIREHAAGDKEVEWICNICYKIAELHLVTGKWMYESPVSSGVNEKTSQFPVDILSRSIRRAWTINGPPTRWSAARKSPELRLYRSLPSRHQDYREPLDDSGFDDRTSKLEDSRDDSLNTKDCKNVEDTEDCANVGETTEKSTSINERTKRKKSISKSVEEVSSSDTGKFNKKEERSGKEQEDPAQEHSTPRVSLIKPPRILAKFISPETKPSPIKHGERKSNIPIFRRSSKEFEDIRSPQESPKRSLIPQRYRGSTDDLRRSREDISVPSLIPKLLSSRNKEERLKRQDSKDDIRHSSKSGRKEETKFSSLVVSPTSTSKDEVGKSGIRIFRRDNSREDVGRESTNPIKESAKGKQQDRQERTENVGGSTRSKVAGIEQNRTKCGDGKNDPNDIAELSTRSEVTAEVAIERHEIILDSRADAENRDTRMLDVIVAEDNTQNERERDTLGEEVIHEKRLLATPESVEPVVGNNKERNNNDEEMRDTADRLLDVGSDGDVIGERKGPLEIGYGKRPDEFQVVRRKFSKEEFSNPDDTDDTPNKRCSSHLSPEASPLSTRSSRYSPRESESEPTPALPRKIGGDSCSASQRIRDTITRTRRESNSSTRYESSGSESVRLSETGLHGYVELTRKVKFFGGNSGAVSSTIGGDEMVQRDSATSAGEDETNEDGHDRTGPLPSQGRTMLRRRRQFDAQGPRRRGRSHARSSCCTSEDLQSLQTLNLIGRGGGSGGSGSRQRSPNPASIAPESAASAVDYRRLVFISSDSSSGREEDDADSSCSSSSYLNGLPRNSGHHHHHHAQSLEDCDWDYFESGSLPLPTTPIVTVAGATADASIGQDAWSCCPGRGSAACQACGGSRSANVLPVPVPIPVPVPYPVPIPAALWTGDFAAAASSMISRGDAHAESGTLRLRGDPAAPWFAWHPRFNQPLHGARLDPRLAGTFDPTTCTFHPPEQMMSPRLYGSITETATVPSANLESPQDVRDDAKIVSKAEELRREENVSVKGIGKSGSSVMKSKLEETKSFEEECKKDNEETREEENEEVCEDSLSSSFERSAQGMYQHSREDSGSSSGRSSADSSDLEEDSSSHRFSKVFVVNDDSLTSDNDIEDNAEDDSDSAAEGGVTLKRVTAIPEEEPVVLQHVRLLNEDVLVENRSEINENELKESKKHSKAYIVGNACSENGNKSLDEPVVNLTNKRKNRSRKDGADNGDNQLPLLLQCRSIPEEIYLAGDSECSDNRIELKSIRMLDPDSIDLSIDILKMDERSISKVHGEEKIVDPLREISQDDLIEPKSLASDVWDPTIVPDSLEISGMSSEISVIEDVSVNHQEKPRIYNDEQVARLIVTNDYERQGDKKPRLSGPNCSNGNVIIDASTDSCTSTESNTTGSEISSDELHEYEVTSAESFFNYSNGDTAIKGKLLYQIDTEATTRDIKENGLHDNRDDKKSLTMTKNGVKQNQSERSIGEPALSNSPTIDIKDDGDEVNEDDDDDEGYRSVTCRRGGQDGGLKDNDLMAPAGEERVGVDVDDAIITSRIQEMSRSAEEQGGAGGKMNTAHDGPVRGEIVVQVGGNSDGNSDSGGGGESAEEGDATRFRSVERRPCTRQENGFPADCQVSAKDLARDPAQHNNSTNVYNSNNSSSSNKYRSLVMITQEASYQPVSVVTSDTTTLLQPDEIHSVGSQGGLAGYFQLALEAASEPQFHRKNAPRKPLMVKKLAAVAITATGHQSVEPEADSGLSVGSASESDDVSASKNVSKSHNCRQESVDDVSKDRSVSDCRENTRTRVSSQSSDENSSAGGVIILEEGLADDDSWVEEVSHDEDEPTEGATTATEESSEDEANNFGDREEELRGYRRQAIDFTLHTIVEESCEESETEPSLTTGSPSKKPRPPSASELEKYFFFGLGGDGNNSSMGSREVDSLSETSSIYSEGLESLGQDETNGISQTQDRSNTSDNFLNSSRLEKYYLSEFLGFDQDRRDSDGSVGSDSEGRPSPEAQRRKKLVRARGTGRSHSSSLDNLLALTQSSQNLSSQNSLQDLSLNQDAQETQSEGSSTETDGTDDGQTAVFGTDGQFDTVKRKKKKPRNLGTQSPRVPDDRNKTPEPSREMTLMNEIVMENDNEAMNSEDSDRAKTPQPESILSSSSSPSTLTNSSNTLNMASSSQMDSSRNSVALNSSDGQRSKQQSRDSGFVGSCDDLLQHQKLPDENQTSGMEIDQEIGKDRLLNKISEHSQNANRSSEEGADGTEKNNLTKHPVSHASLPHLANVSLSRKDSFNNWSSDEETNLMMSKMRQFFKTMVANSNGQTPGQSVTNANSSGVSPAPSPRLPGYASKARLYAQNRTKPPQLVYFENELTRLMKTVPGIRDEQVREIVEYLSSEDTWSDSYDSSDYTSSDLESAASGRRSALQEQISQSCQQIISKFDTTSGGGGSGGNSGDPTLSDKERELKGSGSQSSSTIQTAPCLGRDTAFVYQKLVQSFTKMAGDGVSSDANSTPHSSPPLIAKVMHHIGSRLVALMHEVSEGGPAAHHHSTTWRRYSQHHRTPSSTSTTEDDDSTSDSTNAPSSVHLQLPRSKSHDPLLLINSHPAASTGQEGEEREASDYERFSWRGSFESALMAADSRTKLSLLACSGDVSGGGSGGSANASASALAAKRRSAGDLLFNPKSFSREQLDRVRSCGSIGGGSGGGTGGTVGGSVEERIWSNRRRSSVPDANTRGESGASAGDEDTEDELEYSGESRATTLPRGMQSAISAATNSLPRLPAGSGPPTGLTMTPTTMSSTTASSSSSPMHKAHSVYHFLPQHSGVKSARYRPPGFARNSNVGPSAIGSGPKRAVSAPGLQVSGSQSASGKRDNSRSRRQQTMSLTSEGRKQKSVLSLPCSVQPKNSQMKEFRNGRYSTFKESPIPGSWTTGNIAQRFVSNWLTCCCGCCYMGQKTASTSGSNEEKISKSTVESQIPSNNSAKSGNGVEFVMEEILLADEDHEESKNETRDVTEDDAFLMNDKNDSSADISDSKSSGMRRMIDSLPMLPRKEKKSSSFNDDKNVSESDSEIGHPASLFTKCSKRYKQQRAINIPQLIINDGSSLSEACSTPIIGAGSRAGSSHTVMDMDDMDPGHLATRSSLSSLGARSDSMASVYSGAGEGRCCRSVVVTGEVEFALQYDYKNLTFEVHVTKCKNLAPVDVKRKRSDPYVKVYLLPDKSKSGKRKTKVKKHTLNPEFNETLKFHMSLSGLETRTLWLTVWHSDMFGRNDFLGEVRMPLENKIFDDPAPHWYPLQERTEPFDDPVAYKGEVIVGLKFVPPDPTQQERDRESGTERGGSSKTKKNWSRGALHVLVKEARNLQTRGKNSGTCDPFCKSYLLPDKGRSGKQKTGVVRRSVGSPVWGHTFIYKDVSLQELAERGLELTVWDHDRIASNEFLGGVRFNLGTGKHYGKLVDWMDATGRELSLWQNMLERPNFWVEGAVTLRPNLHNHGKSSGS</sequence>
<name>E2AQH2_CAMFO</name>
<feature type="compositionally biased region" description="Acidic residues" evidence="8">
    <location>
        <begin position="2847"/>
        <end position="2857"/>
    </location>
</feature>
<feature type="compositionally biased region" description="Acidic residues" evidence="8">
    <location>
        <begin position="1607"/>
        <end position="1620"/>
    </location>
</feature>
<feature type="compositionally biased region" description="Low complexity" evidence="8">
    <location>
        <begin position="2573"/>
        <end position="2584"/>
    </location>
</feature>
<dbReference type="InParanoid" id="E2AQH2"/>
<feature type="compositionally biased region" description="Basic and acidic residues" evidence="8">
    <location>
        <begin position="484"/>
        <end position="498"/>
    </location>
</feature>
<dbReference type="PROSITE" id="PS50178">
    <property type="entry name" value="ZF_FYVE"/>
    <property type="match status" value="1"/>
</dbReference>
<feature type="region of interest" description="Disordered" evidence="8">
    <location>
        <begin position="2546"/>
        <end position="2584"/>
    </location>
</feature>
<dbReference type="STRING" id="104421.E2AQH2"/>
<feature type="region of interest" description="Disordered" evidence="8">
    <location>
        <begin position="2425"/>
        <end position="2449"/>
    </location>
</feature>
<dbReference type="InterPro" id="IPR043567">
    <property type="entry name" value="SYTL1-5_C2B"/>
</dbReference>
<dbReference type="EMBL" id="GL441764">
    <property type="protein sequence ID" value="EFN64320.1"/>
    <property type="molecule type" value="Genomic_DNA"/>
</dbReference>
<dbReference type="SUPFAM" id="SSF49562">
    <property type="entry name" value="C2 domain (Calcium/lipid-binding domain, CaLB)"/>
    <property type="match status" value="2"/>
</dbReference>
<feature type="compositionally biased region" description="Basic and acidic residues" evidence="8">
    <location>
        <begin position="722"/>
        <end position="734"/>
    </location>
</feature>
<feature type="compositionally biased region" description="Polar residues" evidence="8">
    <location>
        <begin position="3072"/>
        <end position="3087"/>
    </location>
</feature>
<dbReference type="InterPro" id="IPR035892">
    <property type="entry name" value="C2_domain_sf"/>
</dbReference>
<feature type="compositionally biased region" description="Basic and acidic residues" evidence="8">
    <location>
        <begin position="302"/>
        <end position="323"/>
    </location>
</feature>
<dbReference type="FunFam" id="2.60.40.150:FF:000006">
    <property type="entry name" value="Synaptotagmin-like 5, isoform CRA_a"/>
    <property type="match status" value="1"/>
</dbReference>
<feature type="compositionally biased region" description="Low complexity" evidence="8">
    <location>
        <begin position="866"/>
        <end position="881"/>
    </location>
</feature>
<feature type="compositionally biased region" description="Basic and acidic residues" evidence="8">
    <location>
        <begin position="633"/>
        <end position="663"/>
    </location>
</feature>
<keyword evidence="4 7" id="KW-0863">Zinc-finger</keyword>
<feature type="compositionally biased region" description="Acidic residues" evidence="8">
    <location>
        <begin position="1235"/>
        <end position="1247"/>
    </location>
</feature>
<dbReference type="Pfam" id="PF02318">
    <property type="entry name" value="FYVE_2"/>
    <property type="match status" value="1"/>
</dbReference>
<dbReference type="InterPro" id="IPR017455">
    <property type="entry name" value="Znf_FYVE-rel"/>
</dbReference>
<dbReference type="GO" id="GO:0042043">
    <property type="term" value="F:neurexin family protein binding"/>
    <property type="evidence" value="ECO:0007669"/>
    <property type="project" value="TreeGrafter"/>
</dbReference>
<evidence type="ECO:0000256" key="2">
    <source>
        <dbReference type="ARBA" id="ARBA00022723"/>
    </source>
</evidence>
<feature type="compositionally biased region" description="Acidic residues" evidence="8">
    <location>
        <begin position="1164"/>
        <end position="1175"/>
    </location>
</feature>
<feature type="region of interest" description="Disordered" evidence="8">
    <location>
        <begin position="1666"/>
        <end position="1738"/>
    </location>
</feature>
<dbReference type="InterPro" id="IPR000008">
    <property type="entry name" value="C2_dom"/>
</dbReference>
<evidence type="ECO:0000259" key="10">
    <source>
        <dbReference type="PROSITE" id="PS50178"/>
    </source>
</evidence>
<feature type="region of interest" description="Disordered" evidence="8">
    <location>
        <begin position="775"/>
        <end position="881"/>
    </location>
</feature>
<feature type="compositionally biased region" description="Gly residues" evidence="8">
    <location>
        <begin position="856"/>
        <end position="865"/>
    </location>
</feature>
<evidence type="ECO:0000259" key="9">
    <source>
        <dbReference type="PROSITE" id="PS50004"/>
    </source>
</evidence>
<feature type="region of interest" description="Disordered" evidence="8">
    <location>
        <begin position="2505"/>
        <end position="2528"/>
    </location>
</feature>
<feature type="compositionally biased region" description="Low complexity" evidence="8">
    <location>
        <begin position="3130"/>
        <end position="3139"/>
    </location>
</feature>
<feature type="compositionally biased region" description="Basic and acidic residues" evidence="8">
    <location>
        <begin position="514"/>
        <end position="525"/>
    </location>
</feature>
<dbReference type="InterPro" id="IPR013083">
    <property type="entry name" value="Znf_RING/FYVE/PHD"/>
</dbReference>
<evidence type="ECO:0000256" key="6">
    <source>
        <dbReference type="ARBA" id="ARBA00023136"/>
    </source>
</evidence>
<feature type="region of interest" description="Disordered" evidence="8">
    <location>
        <begin position="2355"/>
        <end position="2384"/>
    </location>
</feature>
<feature type="region of interest" description="Disordered" evidence="8">
    <location>
        <begin position="1853"/>
        <end position="1976"/>
    </location>
</feature>
<gene>
    <name evidence="11" type="ORF">EAG_03422</name>
</gene>
<feature type="region of interest" description="Disordered" evidence="8">
    <location>
        <begin position="3060"/>
        <end position="3088"/>
    </location>
</feature>
<comment type="subcellular location">
    <subcellularLocation>
        <location evidence="1">Membrane</location>
    </subcellularLocation>
</comment>
<feature type="compositionally biased region" description="Polar residues" evidence="8">
    <location>
        <begin position="1865"/>
        <end position="1884"/>
    </location>
</feature>
<dbReference type="PANTHER" id="PTHR45716">
    <property type="entry name" value="BITESIZE, ISOFORM I"/>
    <property type="match status" value="1"/>
</dbReference>
<dbReference type="Proteomes" id="UP000000311">
    <property type="component" value="Unassembled WGS sequence"/>
</dbReference>
<evidence type="ECO:0000256" key="7">
    <source>
        <dbReference type="PROSITE-ProRule" id="PRU00091"/>
    </source>
</evidence>
<keyword evidence="12" id="KW-1185">Reference proteome</keyword>
<evidence type="ECO:0000256" key="3">
    <source>
        <dbReference type="ARBA" id="ARBA00022737"/>
    </source>
</evidence>
<feature type="compositionally biased region" description="Basic and acidic residues" evidence="8">
    <location>
        <begin position="1887"/>
        <end position="1909"/>
    </location>
</feature>
<feature type="region of interest" description="Disordered" evidence="8">
    <location>
        <begin position="3421"/>
        <end position="3447"/>
    </location>
</feature>
<feature type="region of interest" description="Disordered" evidence="8">
    <location>
        <begin position="2647"/>
        <end position="2697"/>
    </location>
</feature>
<feature type="compositionally biased region" description="Polar residues" evidence="8">
    <location>
        <begin position="1576"/>
        <end position="1590"/>
    </location>
</feature>
<feature type="compositionally biased region" description="Low complexity" evidence="8">
    <location>
        <begin position="1198"/>
        <end position="1208"/>
    </location>
</feature>
<feature type="compositionally biased region" description="Basic and acidic residues" evidence="8">
    <location>
        <begin position="3427"/>
        <end position="3436"/>
    </location>
</feature>
<feature type="region of interest" description="Disordered" evidence="8">
    <location>
        <begin position="2247"/>
        <end position="2318"/>
    </location>
</feature>
<feature type="region of interest" description="Disordered" evidence="8">
    <location>
        <begin position="2098"/>
        <end position="2233"/>
    </location>
</feature>
<dbReference type="SMART" id="SM00239">
    <property type="entry name" value="C2"/>
    <property type="match status" value="2"/>
</dbReference>
<evidence type="ECO:0000256" key="8">
    <source>
        <dbReference type="SAM" id="MobiDB-lite"/>
    </source>
</evidence>
<dbReference type="GO" id="GO:0006887">
    <property type="term" value="P:exocytosis"/>
    <property type="evidence" value="ECO:0007669"/>
    <property type="project" value="TreeGrafter"/>
</dbReference>
<feature type="compositionally biased region" description="Low complexity" evidence="8">
    <location>
        <begin position="2263"/>
        <end position="2287"/>
    </location>
</feature>
<dbReference type="Gene3D" id="2.60.40.150">
    <property type="entry name" value="C2 domain"/>
    <property type="match status" value="2"/>
</dbReference>
<feature type="compositionally biased region" description="Low complexity" evidence="8">
    <location>
        <begin position="2002"/>
        <end position="2011"/>
    </location>
</feature>
<evidence type="ECO:0000256" key="5">
    <source>
        <dbReference type="ARBA" id="ARBA00022833"/>
    </source>
</evidence>
<dbReference type="OrthoDB" id="195679at2759"/>
<dbReference type="GO" id="GO:0005886">
    <property type="term" value="C:plasma membrane"/>
    <property type="evidence" value="ECO:0007669"/>
    <property type="project" value="TreeGrafter"/>
</dbReference>
<feature type="compositionally biased region" description="Polar residues" evidence="8">
    <location>
        <begin position="837"/>
        <end position="853"/>
    </location>
</feature>
<feature type="compositionally biased region" description="Basic and acidic residues" evidence="8">
    <location>
        <begin position="363"/>
        <end position="378"/>
    </location>
</feature>
<dbReference type="OMA" id="WICNICY"/>
<feature type="region of interest" description="Disordered" evidence="8">
    <location>
        <begin position="1231"/>
        <end position="1251"/>
    </location>
</feature>
<feature type="compositionally biased region" description="Polar residues" evidence="8">
    <location>
        <begin position="1177"/>
        <end position="1190"/>
    </location>
</feature>
<feature type="region of interest" description="Disordered" evidence="8">
    <location>
        <begin position="1561"/>
        <end position="1648"/>
    </location>
</feature>
<feature type="compositionally biased region" description="Basic and acidic residues" evidence="8">
    <location>
        <begin position="1717"/>
        <end position="1730"/>
    </location>
</feature>
<feature type="compositionally biased region" description="Low complexity" evidence="8">
    <location>
        <begin position="2505"/>
        <end position="2522"/>
    </location>
</feature>
<dbReference type="GO" id="GO:0070382">
    <property type="term" value="C:exocytic vesicle"/>
    <property type="evidence" value="ECO:0007669"/>
    <property type="project" value="TreeGrafter"/>
</dbReference>
<feature type="region of interest" description="Disordered" evidence="8">
    <location>
        <begin position="3101"/>
        <end position="3174"/>
    </location>
</feature>
<feature type="compositionally biased region" description="Basic and acidic residues" evidence="8">
    <location>
        <begin position="413"/>
        <end position="441"/>
    </location>
</feature>
<feature type="compositionally biased region" description="Polar residues" evidence="8">
    <location>
        <begin position="2288"/>
        <end position="2307"/>
    </location>
</feature>
<feature type="compositionally biased region" description="Basic and acidic residues" evidence="8">
    <location>
        <begin position="1635"/>
        <end position="1648"/>
    </location>
</feature>
<feature type="compositionally biased region" description="Low complexity" evidence="8">
    <location>
        <begin position="2887"/>
        <end position="2913"/>
    </location>
</feature>
<dbReference type="SUPFAM" id="SSF57903">
    <property type="entry name" value="FYVE/PHD zinc finger"/>
    <property type="match status" value="1"/>
</dbReference>
<feature type="domain" description="C2" evidence="9">
    <location>
        <begin position="3273"/>
        <end position="3395"/>
    </location>
</feature>
<organism evidence="12">
    <name type="scientific">Camponotus floridanus</name>
    <name type="common">Florida carpenter ant</name>
    <dbReference type="NCBI Taxonomy" id="104421"/>
    <lineage>
        <taxon>Eukaryota</taxon>
        <taxon>Metazoa</taxon>
        <taxon>Ecdysozoa</taxon>
        <taxon>Arthropoda</taxon>
        <taxon>Hexapoda</taxon>
        <taxon>Insecta</taxon>
        <taxon>Pterygota</taxon>
        <taxon>Neoptera</taxon>
        <taxon>Endopterygota</taxon>
        <taxon>Hymenoptera</taxon>
        <taxon>Apocrita</taxon>
        <taxon>Aculeata</taxon>
        <taxon>Formicoidea</taxon>
        <taxon>Formicidae</taxon>
        <taxon>Formicinae</taxon>
        <taxon>Camponotus</taxon>
    </lineage>
</organism>
<feature type="compositionally biased region" description="Low complexity" evidence="8">
    <location>
        <begin position="735"/>
        <end position="747"/>
    </location>
</feature>
<feature type="compositionally biased region" description="Polar residues" evidence="8">
    <location>
        <begin position="2872"/>
        <end position="2881"/>
    </location>
</feature>
<dbReference type="CDD" id="cd08521">
    <property type="entry name" value="C2A_SLP"/>
    <property type="match status" value="1"/>
</dbReference>
<dbReference type="CDD" id="cd15747">
    <property type="entry name" value="FYVE_Slp3_4_5"/>
    <property type="match status" value="1"/>
</dbReference>
<evidence type="ECO:0000313" key="11">
    <source>
        <dbReference type="EMBL" id="EFN64320.1"/>
    </source>
</evidence>
<dbReference type="PROSITE" id="PS50004">
    <property type="entry name" value="C2"/>
    <property type="match status" value="2"/>
</dbReference>
<feature type="compositionally biased region" description="Acidic residues" evidence="8">
    <location>
        <begin position="1932"/>
        <end position="1951"/>
    </location>
</feature>